<sequence length="69" mass="7420">MKGSAAGAIRCPGCGCRLNSCIRATRGKEGLLSGHICFQCHRFFLLLNTDHLAQGAAQEASEWDGEQLI</sequence>
<dbReference type="KEGG" id="glj:GKIL_0878"/>
<accession>U5QHL2</accession>
<dbReference type="STRING" id="1183438.GKIL_0878"/>
<organism evidence="1 2">
    <name type="scientific">Gloeobacter kilaueensis (strain ATCC BAA-2537 / CCAP 1431/1 / ULC 316 / JS1)</name>
    <dbReference type="NCBI Taxonomy" id="1183438"/>
    <lineage>
        <taxon>Bacteria</taxon>
        <taxon>Bacillati</taxon>
        <taxon>Cyanobacteriota</taxon>
        <taxon>Cyanophyceae</taxon>
        <taxon>Gloeobacterales</taxon>
        <taxon>Gloeobacteraceae</taxon>
        <taxon>Gloeobacter</taxon>
    </lineage>
</organism>
<dbReference type="RefSeq" id="WP_023172181.1">
    <property type="nucleotide sequence ID" value="NC_022600.1"/>
</dbReference>
<dbReference type="EMBL" id="CP003587">
    <property type="protein sequence ID" value="AGY57124.1"/>
    <property type="molecule type" value="Genomic_DNA"/>
</dbReference>
<protein>
    <submittedName>
        <fullName evidence="1">Uncharacterized protein</fullName>
    </submittedName>
</protein>
<gene>
    <name evidence="1" type="ORF">GKIL_0878</name>
</gene>
<reference evidence="1 2" key="1">
    <citation type="journal article" date="2013" name="PLoS ONE">
        <title>Cultivation and Complete Genome Sequencing of Gloeobacter kilaueensis sp. nov., from a Lava Cave in Kilauea Caldera, Hawai'i.</title>
        <authorList>
            <person name="Saw J.H."/>
            <person name="Schatz M."/>
            <person name="Brown M.V."/>
            <person name="Kunkel D.D."/>
            <person name="Foster J.S."/>
            <person name="Shick H."/>
            <person name="Christensen S."/>
            <person name="Hou S."/>
            <person name="Wan X."/>
            <person name="Donachie S.P."/>
        </authorList>
    </citation>
    <scope>NUCLEOTIDE SEQUENCE [LARGE SCALE GENOMIC DNA]</scope>
    <source>
        <strain evidence="2">JS</strain>
    </source>
</reference>
<evidence type="ECO:0000313" key="2">
    <source>
        <dbReference type="Proteomes" id="UP000017396"/>
    </source>
</evidence>
<name>U5QHL2_GLOK1</name>
<evidence type="ECO:0000313" key="1">
    <source>
        <dbReference type="EMBL" id="AGY57124.1"/>
    </source>
</evidence>
<keyword evidence="2" id="KW-1185">Reference proteome</keyword>
<dbReference type="Proteomes" id="UP000017396">
    <property type="component" value="Chromosome"/>
</dbReference>
<dbReference type="AlphaFoldDB" id="U5QHL2"/>
<proteinExistence type="predicted"/>
<dbReference type="HOGENOM" id="CLU_2770057_0_0_3"/>